<evidence type="ECO:0000256" key="2">
    <source>
        <dbReference type="ARBA" id="ARBA00019014"/>
    </source>
</evidence>
<keyword evidence="4" id="KW-1185">Reference proteome</keyword>
<gene>
    <name evidence="3" type="primary">Cutc_1</name>
    <name evidence="3" type="ORF">REGSAT_R07171</name>
</gene>
<comment type="caution">
    <text evidence="3">The sequence shown here is derived from an EMBL/GenBank/DDBJ whole genome shotgun (WGS) entry which is preliminary data.</text>
</comment>
<dbReference type="EMBL" id="VWZN01018305">
    <property type="protein sequence ID" value="NWR51098.1"/>
    <property type="molecule type" value="Genomic_DNA"/>
</dbReference>
<reference evidence="3 4" key="1">
    <citation type="submission" date="2019-09" db="EMBL/GenBank/DDBJ databases">
        <title>Bird 10,000 Genomes (B10K) Project - Family phase.</title>
        <authorList>
            <person name="Zhang G."/>
        </authorList>
    </citation>
    <scope>NUCLEOTIDE SEQUENCE [LARGE SCALE GENOMIC DNA]</scope>
    <source>
        <strain evidence="3">B10K-DU-001-18</strain>
        <tissue evidence="3">Muscle</tissue>
    </source>
</reference>
<dbReference type="PANTHER" id="PTHR12598:SF0">
    <property type="entry name" value="COPPER HOMEOSTASIS PROTEIN CUTC HOMOLOG"/>
    <property type="match status" value="1"/>
</dbReference>
<comment type="similarity">
    <text evidence="1">Belongs to the CutC family.</text>
</comment>
<evidence type="ECO:0000313" key="3">
    <source>
        <dbReference type="EMBL" id="NWR51098.1"/>
    </source>
</evidence>
<dbReference type="AlphaFoldDB" id="A0A7K4XYA1"/>
<evidence type="ECO:0000256" key="1">
    <source>
        <dbReference type="ARBA" id="ARBA00007768"/>
    </source>
</evidence>
<dbReference type="GO" id="GO:0005507">
    <property type="term" value="F:copper ion binding"/>
    <property type="evidence" value="ECO:0007669"/>
    <property type="project" value="TreeGrafter"/>
</dbReference>
<dbReference type="InterPro" id="IPR036822">
    <property type="entry name" value="CutC-like_dom_sf"/>
</dbReference>
<organism evidence="3 4">
    <name type="scientific">Regulus satrapa</name>
    <name type="common">Golden-crowned kinglet</name>
    <dbReference type="NCBI Taxonomy" id="13245"/>
    <lineage>
        <taxon>Eukaryota</taxon>
        <taxon>Metazoa</taxon>
        <taxon>Chordata</taxon>
        <taxon>Craniata</taxon>
        <taxon>Vertebrata</taxon>
        <taxon>Euteleostomi</taxon>
        <taxon>Archelosauria</taxon>
        <taxon>Archosauria</taxon>
        <taxon>Dinosauria</taxon>
        <taxon>Saurischia</taxon>
        <taxon>Theropoda</taxon>
        <taxon>Coelurosauria</taxon>
        <taxon>Aves</taxon>
        <taxon>Neognathae</taxon>
        <taxon>Neoaves</taxon>
        <taxon>Telluraves</taxon>
        <taxon>Australaves</taxon>
        <taxon>Passeriformes</taxon>
        <taxon>Regulidae</taxon>
        <taxon>Regulus</taxon>
    </lineage>
</organism>
<dbReference type="PANTHER" id="PTHR12598">
    <property type="entry name" value="COPPER HOMEOSTASIS PROTEIN CUTC"/>
    <property type="match status" value="1"/>
</dbReference>
<feature type="non-terminal residue" evidence="3">
    <location>
        <position position="1"/>
    </location>
</feature>
<sequence>AFDMVHDPLVALETLISLGFERVLTSGCDSSALEGLSLIKRLAEQVMSPAGCVTSGLFPPGGGITERNLQRILEGSAASEFHCSARSARDSGMKFRNPNVAMGASFSAPEYSIKVADVAKVRTLNAIAKNIL</sequence>
<dbReference type="Proteomes" id="UP000529728">
    <property type="component" value="Unassembled WGS sequence"/>
</dbReference>
<dbReference type="Gene3D" id="3.20.20.380">
    <property type="entry name" value="Copper homeostasis (CutC) domain"/>
    <property type="match status" value="1"/>
</dbReference>
<evidence type="ECO:0000313" key="4">
    <source>
        <dbReference type="Proteomes" id="UP000529728"/>
    </source>
</evidence>
<dbReference type="Pfam" id="PF03932">
    <property type="entry name" value="CutC"/>
    <property type="match status" value="1"/>
</dbReference>
<name>A0A7K4XYA1_REGSA</name>
<proteinExistence type="inferred from homology"/>
<protein>
    <recommendedName>
        <fullName evidence="2">Copper homeostasis protein cutC homolog</fullName>
    </recommendedName>
</protein>
<accession>A0A7K4XYA1</accession>
<dbReference type="SUPFAM" id="SSF110395">
    <property type="entry name" value="CutC-like"/>
    <property type="match status" value="1"/>
</dbReference>
<dbReference type="OrthoDB" id="7392499at2759"/>
<dbReference type="InterPro" id="IPR005627">
    <property type="entry name" value="CutC-like"/>
</dbReference>
<feature type="non-terminal residue" evidence="3">
    <location>
        <position position="132"/>
    </location>
</feature>